<evidence type="ECO:0000313" key="3">
    <source>
        <dbReference type="EMBL" id="QDV08368.1"/>
    </source>
</evidence>
<dbReference type="EMBL" id="CP036434">
    <property type="protein sequence ID" value="QDV08368.1"/>
    <property type="molecule type" value="Genomic_DNA"/>
</dbReference>
<gene>
    <name evidence="3" type="ORF">Poly30_39060</name>
</gene>
<dbReference type="AlphaFoldDB" id="A0A518EWB1"/>
<dbReference type="Pfam" id="PF17820">
    <property type="entry name" value="PDZ_6"/>
    <property type="match status" value="1"/>
</dbReference>
<proteinExistence type="predicted"/>
<dbReference type="SUPFAM" id="SSF50156">
    <property type="entry name" value="PDZ domain-like"/>
    <property type="match status" value="1"/>
</dbReference>
<name>A0A518EWB1_9BACT</name>
<keyword evidence="4" id="KW-1185">Reference proteome</keyword>
<reference evidence="3 4" key="1">
    <citation type="submission" date="2019-02" db="EMBL/GenBank/DDBJ databases">
        <title>Deep-cultivation of Planctomycetes and their phenomic and genomic characterization uncovers novel biology.</title>
        <authorList>
            <person name="Wiegand S."/>
            <person name="Jogler M."/>
            <person name="Boedeker C."/>
            <person name="Pinto D."/>
            <person name="Vollmers J."/>
            <person name="Rivas-Marin E."/>
            <person name="Kohn T."/>
            <person name="Peeters S.H."/>
            <person name="Heuer A."/>
            <person name="Rast P."/>
            <person name="Oberbeckmann S."/>
            <person name="Bunk B."/>
            <person name="Jeske O."/>
            <person name="Meyerdierks A."/>
            <person name="Storesund J.E."/>
            <person name="Kallscheuer N."/>
            <person name="Luecker S."/>
            <person name="Lage O.M."/>
            <person name="Pohl T."/>
            <person name="Merkel B.J."/>
            <person name="Hornburger P."/>
            <person name="Mueller R.-W."/>
            <person name="Bruemmer F."/>
            <person name="Labrenz M."/>
            <person name="Spormann A.M."/>
            <person name="Op den Camp H."/>
            <person name="Overmann J."/>
            <person name="Amann R."/>
            <person name="Jetten M.S.M."/>
            <person name="Mascher T."/>
            <person name="Medema M.H."/>
            <person name="Devos D.P."/>
            <person name="Kaster A.-K."/>
            <person name="Ovreas L."/>
            <person name="Rohde M."/>
            <person name="Galperin M.Y."/>
            <person name="Jogler C."/>
        </authorList>
    </citation>
    <scope>NUCLEOTIDE SEQUENCE [LARGE SCALE GENOMIC DNA]</scope>
    <source>
        <strain evidence="3 4">Poly30</strain>
    </source>
</reference>
<evidence type="ECO:0000313" key="4">
    <source>
        <dbReference type="Proteomes" id="UP000320390"/>
    </source>
</evidence>
<accession>A0A518EWB1</accession>
<dbReference type="InterPro" id="IPR036034">
    <property type="entry name" value="PDZ_sf"/>
</dbReference>
<dbReference type="Proteomes" id="UP000320390">
    <property type="component" value="Chromosome"/>
</dbReference>
<dbReference type="RefSeq" id="WP_145200899.1">
    <property type="nucleotide sequence ID" value="NZ_CP036434.1"/>
</dbReference>
<feature type="domain" description="PDZ" evidence="2">
    <location>
        <begin position="264"/>
        <end position="315"/>
    </location>
</feature>
<dbReference type="InterPro" id="IPR001478">
    <property type="entry name" value="PDZ"/>
</dbReference>
<protein>
    <submittedName>
        <fullName evidence="3">PDZ domain (Also known as DHR or GLGF)</fullName>
    </submittedName>
</protein>
<dbReference type="SMART" id="SM00228">
    <property type="entry name" value="PDZ"/>
    <property type="match status" value="1"/>
</dbReference>
<sequence>MMNVGTLKTLSYLTSFGLLGGIGYSLYDYYERGMREQYFDVGRAEPVLKGVEEPRPPTSRGLSYPDDITPAIVEFDWTGAPPPPPPKPEEKKPEGPVVKPVVPVDDILDVIAIMAASDNPSDSRCLIRLVDNKKAANSDYLLHIGDVLPSPHEDIAIFDIKPDDVTFSFADEERESETLRPHARSEQSMIAKAGKDGMVAPRRPSMVGGQAVQATDVAPVNTVKKNGQYYIGTDDAERFSQNYNDILARDIGSETYIDKDGNRAGIKITKVAKDSIAAQHGMQEGDIIKSINGYPVNSKQEAIAFAKKNSDRYEIWQIEVENLGRVRTEVYHSPKK</sequence>
<evidence type="ECO:0000256" key="1">
    <source>
        <dbReference type="SAM" id="MobiDB-lite"/>
    </source>
</evidence>
<evidence type="ECO:0000259" key="2">
    <source>
        <dbReference type="PROSITE" id="PS50106"/>
    </source>
</evidence>
<dbReference type="PROSITE" id="PS50106">
    <property type="entry name" value="PDZ"/>
    <property type="match status" value="1"/>
</dbReference>
<dbReference type="InterPro" id="IPR041489">
    <property type="entry name" value="PDZ_6"/>
</dbReference>
<dbReference type="Gene3D" id="2.30.42.10">
    <property type="match status" value="1"/>
</dbReference>
<feature type="region of interest" description="Disordered" evidence="1">
    <location>
        <begin position="74"/>
        <end position="97"/>
    </location>
</feature>
<organism evidence="3 4">
    <name type="scientific">Saltatorellus ferox</name>
    <dbReference type="NCBI Taxonomy" id="2528018"/>
    <lineage>
        <taxon>Bacteria</taxon>
        <taxon>Pseudomonadati</taxon>
        <taxon>Planctomycetota</taxon>
        <taxon>Planctomycetia</taxon>
        <taxon>Planctomycetia incertae sedis</taxon>
        <taxon>Saltatorellus</taxon>
    </lineage>
</organism>
<dbReference type="OrthoDB" id="9781273at2"/>